<comment type="caution">
    <text evidence="1">The sequence shown here is derived from an EMBL/GenBank/DDBJ whole genome shotgun (WGS) entry which is preliminary data.</text>
</comment>
<keyword evidence="2" id="KW-1185">Reference proteome</keyword>
<name>A0ABS5IJ29_9PROT</name>
<organism evidence="1 2">
    <name type="scientific">Magnetospirillum sulfuroxidans</name>
    <dbReference type="NCBI Taxonomy" id="611300"/>
    <lineage>
        <taxon>Bacteria</taxon>
        <taxon>Pseudomonadati</taxon>
        <taxon>Pseudomonadota</taxon>
        <taxon>Alphaproteobacteria</taxon>
        <taxon>Rhodospirillales</taxon>
        <taxon>Rhodospirillaceae</taxon>
        <taxon>Magnetospirillum</taxon>
    </lineage>
</organism>
<dbReference type="Proteomes" id="UP000680714">
    <property type="component" value="Unassembled WGS sequence"/>
</dbReference>
<accession>A0ABS5IJ29</accession>
<evidence type="ECO:0000313" key="1">
    <source>
        <dbReference type="EMBL" id="MBR9973713.1"/>
    </source>
</evidence>
<reference evidence="1 2" key="1">
    <citation type="submission" date="2021-04" db="EMBL/GenBank/DDBJ databases">
        <title>Magnetospirillum sulfuroxidans sp. nov., a facultative chemolithoautotrophic sulfur-oxidizing alphaproteobacterium isolated from freshwater sediment and proposals for Paramagetospirillum gen. nov., and Magnetospirillaceae fam. nov.</title>
        <authorList>
            <person name="Koziaeva V."/>
            <person name="Geelhoed J.S."/>
            <person name="Sorokin D.Y."/>
            <person name="Grouzdev D.S."/>
        </authorList>
    </citation>
    <scope>NUCLEOTIDE SEQUENCE [LARGE SCALE GENOMIC DNA]</scope>
    <source>
        <strain evidence="1 2">J10</strain>
    </source>
</reference>
<gene>
    <name evidence="1" type="ORF">KEC16_18460</name>
</gene>
<dbReference type="SUPFAM" id="SSF53756">
    <property type="entry name" value="UDP-Glycosyltransferase/glycogen phosphorylase"/>
    <property type="match status" value="1"/>
</dbReference>
<evidence type="ECO:0000313" key="2">
    <source>
        <dbReference type="Proteomes" id="UP000680714"/>
    </source>
</evidence>
<dbReference type="RefSeq" id="WP_211551699.1">
    <property type="nucleotide sequence ID" value="NZ_JAGTUF010000029.1"/>
</dbReference>
<evidence type="ECO:0008006" key="3">
    <source>
        <dbReference type="Google" id="ProtNLM"/>
    </source>
</evidence>
<sequence length="388" mass="42667">MRLVFVNHCHPRTPHVCATRVARMAEACARAGHQVVLLTETLGGHPARLSPGELPTALDRHDWTQPFLLDCPPQDGALGAALRQGWGPRLLRRPLLAAIYALRGGLFTDWRHGASLYLPLLVRHFHPQACWATFGNTDAWIIAQRLARLAGGKWIADLKDPWSVFIPALLRRVLTWRFTDAAAFTALSEQHGAEVKTWFGRPATTVYSGIDEGFLPPPPPPPSPADGIRLLLVGGLYAQEHLDLLAEGLRRWGHRPTLVYAGSESAKARAAFAGLVLETPGYVDLPHLRALAAGCHATLYVRNSRALYQHKLVELLALDRPTICLPQEAPEALAIASRLGADFRSCADAAQLSRALTEMVGRITPIDRTELARYTWDAQAQQLLEVLV</sequence>
<dbReference type="Gene3D" id="3.40.50.2000">
    <property type="entry name" value="Glycogen Phosphorylase B"/>
    <property type="match status" value="1"/>
</dbReference>
<protein>
    <recommendedName>
        <fullName evidence="3">Glycosyltransferase</fullName>
    </recommendedName>
</protein>
<proteinExistence type="predicted"/>
<dbReference type="EMBL" id="JAGTUF010000029">
    <property type="protein sequence ID" value="MBR9973713.1"/>
    <property type="molecule type" value="Genomic_DNA"/>
</dbReference>